<evidence type="ECO:0000256" key="1">
    <source>
        <dbReference type="ARBA" id="ARBA00004141"/>
    </source>
</evidence>
<name>A0A6A6NY83_9PEZI</name>
<comment type="subcellular location">
    <subcellularLocation>
        <location evidence="1">Membrane</location>
        <topology evidence="1">Multi-pass membrane protein</topology>
    </subcellularLocation>
</comment>
<evidence type="ECO:0000256" key="5">
    <source>
        <dbReference type="SAM" id="MobiDB-lite"/>
    </source>
</evidence>
<keyword evidence="4 6" id="KW-0472">Membrane</keyword>
<evidence type="ECO:0000256" key="4">
    <source>
        <dbReference type="ARBA" id="ARBA00023136"/>
    </source>
</evidence>
<feature type="transmembrane region" description="Helical" evidence="6">
    <location>
        <begin position="61"/>
        <end position="82"/>
    </location>
</feature>
<keyword evidence="2 6" id="KW-0812">Transmembrane</keyword>
<accession>A0A6A6NY83</accession>
<keyword evidence="8" id="KW-1185">Reference proteome</keyword>
<dbReference type="OrthoDB" id="5348404at2759"/>
<feature type="region of interest" description="Disordered" evidence="5">
    <location>
        <begin position="432"/>
        <end position="546"/>
    </location>
</feature>
<dbReference type="AlphaFoldDB" id="A0A6A6NY83"/>
<feature type="region of interest" description="Disordered" evidence="5">
    <location>
        <begin position="315"/>
        <end position="335"/>
    </location>
</feature>
<evidence type="ECO:0000256" key="2">
    <source>
        <dbReference type="ARBA" id="ARBA00022692"/>
    </source>
</evidence>
<feature type="transmembrane region" description="Helical" evidence="6">
    <location>
        <begin position="197"/>
        <end position="223"/>
    </location>
</feature>
<feature type="compositionally biased region" description="Polar residues" evidence="5">
    <location>
        <begin position="322"/>
        <end position="335"/>
    </location>
</feature>
<feature type="transmembrane region" description="Helical" evidence="6">
    <location>
        <begin position="156"/>
        <end position="176"/>
    </location>
</feature>
<dbReference type="PANTHER" id="PTHR23423">
    <property type="entry name" value="ORGANIC SOLUTE TRANSPORTER-RELATED"/>
    <property type="match status" value="1"/>
</dbReference>
<feature type="transmembrane region" description="Helical" evidence="6">
    <location>
        <begin position="94"/>
        <end position="112"/>
    </location>
</feature>
<sequence>MPSCNETTEIIDEEPLFASITFHVLGLIISAVFGLSAVLIAGWLIFRHATHYSVPYEQKHIIRILFMIPIYAVVSLLSFLFYKHAIYFEVIRDCYEAFAIAAFFTLMCHYIAPTLHDQKNFFRALEPHNWIWPLPWAQKCTGGKDKGWFRRPASGLTWFNIIWIGIFSYCVIRVFFTIVSVVSQHFDRYCETSLSPVFAHIWVLVFEATSVTIAMYCLIQFYAQLRGELAPHRPFLKVLCIKLVIFFCFWQALLVSFLVSSEAIKPSEKISMPDIKTGIPSFLVCVEMAGFAILHVVAFPWKPYVLPRLDSDDSLPEPSPSIGTESSNKPQLARNTGTKYHGGPLGILALVDAFNIWDLVKASARGIRWLFCGVKSRKQDVSYQRQGGAGGAGDALELRGEGKAASVAPYAGPTFAGNGEAAVMVDGTDAGSTGAPLAAPDRKASDDESATPGAVALTPGTTPGAAGTPLYNAPSNEDYFSSSYPPPDDDRAGLLSHAAGRQQASRAPYPSHSRFFSAPPQQQQRREESPFGGEAEGGRLAAQSEPEPYGFVEQGAGGLYQRVWIIPMVEKLQCYTVCWDRTRRNHDFRPHGAQSSDRRHYLG</sequence>
<evidence type="ECO:0000313" key="8">
    <source>
        <dbReference type="Proteomes" id="UP000799766"/>
    </source>
</evidence>
<dbReference type="SMART" id="SM01417">
    <property type="entry name" value="Solute_trans_a"/>
    <property type="match status" value="1"/>
</dbReference>
<dbReference type="Proteomes" id="UP000799766">
    <property type="component" value="Unassembled WGS sequence"/>
</dbReference>
<feature type="transmembrane region" description="Helical" evidence="6">
    <location>
        <begin position="24"/>
        <end position="46"/>
    </location>
</feature>
<dbReference type="Pfam" id="PF03619">
    <property type="entry name" value="Solute_trans_a"/>
    <property type="match status" value="1"/>
</dbReference>
<evidence type="ECO:0000256" key="3">
    <source>
        <dbReference type="ARBA" id="ARBA00022989"/>
    </source>
</evidence>
<dbReference type="EMBL" id="MU001683">
    <property type="protein sequence ID" value="KAF2456494.1"/>
    <property type="molecule type" value="Genomic_DNA"/>
</dbReference>
<evidence type="ECO:0000313" key="7">
    <source>
        <dbReference type="EMBL" id="KAF2456494.1"/>
    </source>
</evidence>
<reference evidence="7" key="1">
    <citation type="journal article" date="2020" name="Stud. Mycol.">
        <title>101 Dothideomycetes genomes: a test case for predicting lifestyles and emergence of pathogens.</title>
        <authorList>
            <person name="Haridas S."/>
            <person name="Albert R."/>
            <person name="Binder M."/>
            <person name="Bloem J."/>
            <person name="Labutti K."/>
            <person name="Salamov A."/>
            <person name="Andreopoulos B."/>
            <person name="Baker S."/>
            <person name="Barry K."/>
            <person name="Bills G."/>
            <person name="Bluhm B."/>
            <person name="Cannon C."/>
            <person name="Castanera R."/>
            <person name="Culley D."/>
            <person name="Daum C."/>
            <person name="Ezra D."/>
            <person name="Gonzalez J."/>
            <person name="Henrissat B."/>
            <person name="Kuo A."/>
            <person name="Liang C."/>
            <person name="Lipzen A."/>
            <person name="Lutzoni F."/>
            <person name="Magnuson J."/>
            <person name="Mondo S."/>
            <person name="Nolan M."/>
            <person name="Ohm R."/>
            <person name="Pangilinan J."/>
            <person name="Park H.-J."/>
            <person name="Ramirez L."/>
            <person name="Alfaro M."/>
            <person name="Sun H."/>
            <person name="Tritt A."/>
            <person name="Yoshinaga Y."/>
            <person name="Zwiers L.-H."/>
            <person name="Turgeon B."/>
            <person name="Goodwin S."/>
            <person name="Spatafora J."/>
            <person name="Crous P."/>
            <person name="Grigoriev I."/>
        </authorList>
    </citation>
    <scope>NUCLEOTIDE SEQUENCE</scope>
    <source>
        <strain evidence="7">ATCC 16933</strain>
    </source>
</reference>
<gene>
    <name evidence="7" type="ORF">BDY21DRAFT_415701</name>
</gene>
<dbReference type="GO" id="GO:0016020">
    <property type="term" value="C:membrane"/>
    <property type="evidence" value="ECO:0007669"/>
    <property type="project" value="UniProtKB-SubCell"/>
</dbReference>
<proteinExistence type="predicted"/>
<keyword evidence="3 6" id="KW-1133">Transmembrane helix</keyword>
<organism evidence="7 8">
    <name type="scientific">Lineolata rhizophorae</name>
    <dbReference type="NCBI Taxonomy" id="578093"/>
    <lineage>
        <taxon>Eukaryota</taxon>
        <taxon>Fungi</taxon>
        <taxon>Dikarya</taxon>
        <taxon>Ascomycota</taxon>
        <taxon>Pezizomycotina</taxon>
        <taxon>Dothideomycetes</taxon>
        <taxon>Dothideomycetes incertae sedis</taxon>
        <taxon>Lineolatales</taxon>
        <taxon>Lineolataceae</taxon>
        <taxon>Lineolata</taxon>
    </lineage>
</organism>
<feature type="transmembrane region" description="Helical" evidence="6">
    <location>
        <begin position="235"/>
        <end position="259"/>
    </location>
</feature>
<feature type="compositionally biased region" description="Polar residues" evidence="5">
    <location>
        <begin position="473"/>
        <end position="483"/>
    </location>
</feature>
<protein>
    <submittedName>
        <fullName evidence="7">Organic solute transporter Ostalpha-domain-containing protein</fullName>
    </submittedName>
</protein>
<feature type="compositionally biased region" description="Low complexity" evidence="5">
    <location>
        <begin position="450"/>
        <end position="469"/>
    </location>
</feature>
<evidence type="ECO:0000256" key="6">
    <source>
        <dbReference type="SAM" id="Phobius"/>
    </source>
</evidence>
<feature type="transmembrane region" description="Helical" evidence="6">
    <location>
        <begin position="279"/>
        <end position="301"/>
    </location>
</feature>
<dbReference type="InterPro" id="IPR005178">
    <property type="entry name" value="Ostalpha/TMEM184C"/>
</dbReference>